<accession>A0A855A1X6</accession>
<dbReference type="InterPro" id="IPR013324">
    <property type="entry name" value="RNA_pol_sigma_r3/r4-like"/>
</dbReference>
<dbReference type="Pfam" id="PF04542">
    <property type="entry name" value="Sigma70_r2"/>
    <property type="match status" value="1"/>
</dbReference>
<protein>
    <recommendedName>
        <fullName evidence="1">RNA polymerase sigma-70 region 2 domain-containing protein</fullName>
    </recommendedName>
</protein>
<keyword evidence="3" id="KW-1185">Reference proteome</keyword>
<dbReference type="InterPro" id="IPR007627">
    <property type="entry name" value="RNA_pol_sigma70_r2"/>
</dbReference>
<dbReference type="Gene3D" id="1.10.1740.10">
    <property type="match status" value="1"/>
</dbReference>
<dbReference type="EMBL" id="NOXF01000015">
    <property type="protein sequence ID" value="PEQ23461.1"/>
    <property type="molecule type" value="Genomic_DNA"/>
</dbReference>
<dbReference type="SUPFAM" id="SSF88946">
    <property type="entry name" value="Sigma2 domain of RNA polymerase sigma factors"/>
    <property type="match status" value="1"/>
</dbReference>
<dbReference type="SUPFAM" id="SSF88659">
    <property type="entry name" value="Sigma3 and sigma4 domains of RNA polymerase sigma factors"/>
    <property type="match status" value="1"/>
</dbReference>
<reference evidence="2 3" key="1">
    <citation type="submission" date="2017-07" db="EMBL/GenBank/DDBJ databases">
        <title>Prevalence of linear plasmids in Cutibacterium (Propionibacterium) acnes isolates obtained from prostatic tissue.</title>
        <authorList>
            <person name="Davidsson S."/>
            <person name="Carlsson J."/>
            <person name="Molling P."/>
            <person name="Andren O."/>
            <person name="Andersson S.-O."/>
            <person name="Brzuszkiewicz E."/>
            <person name="Poehlein A."/>
            <person name="Al-Zeer M."/>
            <person name="Brinkmann V."/>
            <person name="Scavenius C."/>
            <person name="Nazipi S."/>
            <person name="Soderquist B."/>
            <person name="Bruggemann H."/>
        </authorList>
    </citation>
    <scope>NUCLEOTIDE SEQUENCE [LARGE SCALE GENOMIC DNA]</scope>
    <source>
        <strain evidence="2 3">DSM 753</strain>
    </source>
</reference>
<dbReference type="NCBIfam" id="TIGR02937">
    <property type="entry name" value="sigma70-ECF"/>
    <property type="match status" value="1"/>
</dbReference>
<sequence>MNDTNWGEYVMSKHDIFQIMNDYHSDNEILKSEAKKAVIEDYSKFVSYIIKEKFYSYRKHWEDLFQCGICGLLKALENYDPHFSKPTTYFYYFIVQEINDFISKYIEGTNRYYSRKVKSLDESILKLKRSGIPEPSARELAKVMNLKETSARNLIRIKHISQPISLDYLIESNLLKDNQTYVEVLVEKRMLKEILEKAVFSLPKNEKKVIERKFGLFGHTKMTNQEISVDTGIPSNMINYYFKKGVRCISKNASLLSWRKS</sequence>
<comment type="caution">
    <text evidence="2">The sequence shown here is derived from an EMBL/GenBank/DDBJ whole genome shotgun (WGS) entry which is preliminary data.</text>
</comment>
<feature type="domain" description="RNA polymerase sigma-70 region 2" evidence="1">
    <location>
        <begin position="39"/>
        <end position="104"/>
    </location>
</feature>
<organism evidence="2 3">
    <name type="scientific">[Clostridium] leptum DSM 753</name>
    <dbReference type="NCBI Taxonomy" id="428125"/>
    <lineage>
        <taxon>Bacteria</taxon>
        <taxon>Bacillati</taxon>
        <taxon>Bacillota</taxon>
        <taxon>Clostridia</taxon>
        <taxon>Eubacteriales</taxon>
        <taxon>Oscillospiraceae</taxon>
        <taxon>Oscillospiraceae incertae sedis</taxon>
    </lineage>
</organism>
<dbReference type="Gene3D" id="1.20.140.160">
    <property type="match status" value="1"/>
</dbReference>
<name>A0A855A1X6_9FIRM</name>
<dbReference type="PANTHER" id="PTHR30603:SF17">
    <property type="entry name" value="RNA POLYMERASE SIGMA-G FACTOR"/>
    <property type="match status" value="1"/>
</dbReference>
<dbReference type="InterPro" id="IPR014284">
    <property type="entry name" value="RNA_pol_sigma-70_dom"/>
</dbReference>
<evidence type="ECO:0000259" key="1">
    <source>
        <dbReference type="Pfam" id="PF04542"/>
    </source>
</evidence>
<dbReference type="PANTHER" id="PTHR30603">
    <property type="entry name" value="RNA POLYMERASE SIGMA FACTOR RPO"/>
    <property type="match status" value="1"/>
</dbReference>
<dbReference type="GO" id="GO:0003700">
    <property type="term" value="F:DNA-binding transcription factor activity"/>
    <property type="evidence" value="ECO:0007669"/>
    <property type="project" value="InterPro"/>
</dbReference>
<dbReference type="AlphaFoldDB" id="A0A855A1X6"/>
<gene>
    <name evidence="2" type="ORF">CH238_13500</name>
</gene>
<evidence type="ECO:0000313" key="3">
    <source>
        <dbReference type="Proteomes" id="UP000220611"/>
    </source>
</evidence>
<evidence type="ECO:0000313" key="2">
    <source>
        <dbReference type="EMBL" id="PEQ23461.1"/>
    </source>
</evidence>
<dbReference type="InterPro" id="IPR050239">
    <property type="entry name" value="Sigma-70_RNA_pol_init_factors"/>
</dbReference>
<dbReference type="Proteomes" id="UP000220611">
    <property type="component" value="Unassembled WGS sequence"/>
</dbReference>
<dbReference type="InterPro" id="IPR013325">
    <property type="entry name" value="RNA_pol_sigma_r2"/>
</dbReference>
<proteinExistence type="predicted"/>
<dbReference type="GO" id="GO:0006352">
    <property type="term" value="P:DNA-templated transcription initiation"/>
    <property type="evidence" value="ECO:0007669"/>
    <property type="project" value="InterPro"/>
</dbReference>